<sequence length="201" mass="22580">MLQPYGISIGLKEHSNPVTPKAYTLKSPSGPLPLDSGSDTNTIKSKQRNKHLQALRTNTIKTNNEPLLVPSIAGYGVCSLRQRWKLLRKLSNLHMLGGKAVDDWAQVRNEEIGYMLRAMHDCSKRGEAMVVAVMLTYSMTNMIGSESNEFKDMVVELMTVAGYFNIGDFIPFLAKLDLQGIERGMKQLHKKFNLMRCVAMF</sequence>
<evidence type="ECO:0000313" key="10">
    <source>
        <dbReference type="EnsemblPlants" id="KRG89747"/>
    </source>
</evidence>
<protein>
    <recommendedName>
        <fullName evidence="12">Flavonoid 3',5'-hydroxylase</fullName>
    </recommendedName>
</protein>
<evidence type="ECO:0008006" key="12">
    <source>
        <dbReference type="Google" id="ProtNLM"/>
    </source>
</evidence>
<evidence type="ECO:0000256" key="8">
    <source>
        <dbReference type="SAM" id="MobiDB-lite"/>
    </source>
</evidence>
<keyword evidence="4" id="KW-0479">Metal-binding</keyword>
<dbReference type="PANTHER" id="PTHR47944:SF18">
    <property type="entry name" value="FLAVONOID 3'-MONOOXYGENASE"/>
    <property type="match status" value="1"/>
</dbReference>
<evidence type="ECO:0000256" key="2">
    <source>
        <dbReference type="ARBA" id="ARBA00010617"/>
    </source>
</evidence>
<dbReference type="EnsemblPlants" id="KRG89747">
    <property type="protein sequence ID" value="KRG89747"/>
    <property type="gene ID" value="GLYMA_20G046000"/>
</dbReference>
<evidence type="ECO:0000313" key="9">
    <source>
        <dbReference type="EMBL" id="KRG89747.1"/>
    </source>
</evidence>
<dbReference type="EMBL" id="CM000853">
    <property type="protein sequence ID" value="KRG89747.1"/>
    <property type="molecule type" value="Genomic_DNA"/>
</dbReference>
<dbReference type="InParanoid" id="A0A0R0EI62"/>
<evidence type="ECO:0000256" key="5">
    <source>
        <dbReference type="ARBA" id="ARBA00023002"/>
    </source>
</evidence>
<feature type="compositionally biased region" description="Low complexity" evidence="8">
    <location>
        <begin position="27"/>
        <end position="39"/>
    </location>
</feature>
<reference evidence="9 10" key="1">
    <citation type="journal article" date="2010" name="Nature">
        <title>Genome sequence of the palaeopolyploid soybean.</title>
        <authorList>
            <person name="Schmutz J."/>
            <person name="Cannon S.B."/>
            <person name="Schlueter J."/>
            <person name="Ma J."/>
            <person name="Mitros T."/>
            <person name="Nelson W."/>
            <person name="Hyten D.L."/>
            <person name="Song Q."/>
            <person name="Thelen J.J."/>
            <person name="Cheng J."/>
            <person name="Xu D."/>
            <person name="Hellsten U."/>
            <person name="May G.D."/>
            <person name="Yu Y."/>
            <person name="Sakurai T."/>
            <person name="Umezawa T."/>
            <person name="Bhattacharyya M.K."/>
            <person name="Sandhu D."/>
            <person name="Valliyodan B."/>
            <person name="Lindquist E."/>
            <person name="Peto M."/>
            <person name="Grant D."/>
            <person name="Shu S."/>
            <person name="Goodstein D."/>
            <person name="Barry K."/>
            <person name="Futrell-Griggs M."/>
            <person name="Abernathy B."/>
            <person name="Du J."/>
            <person name="Tian Z."/>
            <person name="Zhu L."/>
            <person name="Gill N."/>
            <person name="Joshi T."/>
            <person name="Libault M."/>
            <person name="Sethuraman A."/>
            <person name="Zhang X.-C."/>
            <person name="Shinozaki K."/>
            <person name="Nguyen H.T."/>
            <person name="Wing R.A."/>
            <person name="Cregan P."/>
            <person name="Specht J."/>
            <person name="Grimwood J."/>
            <person name="Rokhsar D."/>
            <person name="Stacey G."/>
            <person name="Shoemaker R.C."/>
            <person name="Jackson S.A."/>
        </authorList>
    </citation>
    <scope>NUCLEOTIDE SEQUENCE</scope>
    <source>
        <strain evidence="10">cv. Williams 82</strain>
        <tissue evidence="9">Callus</tissue>
    </source>
</reference>
<organism evidence="9">
    <name type="scientific">Glycine max</name>
    <name type="common">Soybean</name>
    <name type="synonym">Glycine hispida</name>
    <dbReference type="NCBI Taxonomy" id="3847"/>
    <lineage>
        <taxon>Eukaryota</taxon>
        <taxon>Viridiplantae</taxon>
        <taxon>Streptophyta</taxon>
        <taxon>Embryophyta</taxon>
        <taxon>Tracheophyta</taxon>
        <taxon>Spermatophyta</taxon>
        <taxon>Magnoliopsida</taxon>
        <taxon>eudicotyledons</taxon>
        <taxon>Gunneridae</taxon>
        <taxon>Pentapetalae</taxon>
        <taxon>rosids</taxon>
        <taxon>fabids</taxon>
        <taxon>Fabales</taxon>
        <taxon>Fabaceae</taxon>
        <taxon>Papilionoideae</taxon>
        <taxon>50 kb inversion clade</taxon>
        <taxon>NPAAA clade</taxon>
        <taxon>indigoferoid/millettioid clade</taxon>
        <taxon>Phaseoleae</taxon>
        <taxon>Glycine</taxon>
        <taxon>Glycine subgen. Soja</taxon>
    </lineage>
</organism>
<dbReference type="AlphaFoldDB" id="A0A0R0EI62"/>
<dbReference type="GO" id="GO:0020037">
    <property type="term" value="F:heme binding"/>
    <property type="evidence" value="ECO:0007669"/>
    <property type="project" value="InterPro"/>
</dbReference>
<dbReference type="Gramene" id="KRG89747">
    <property type="protein sequence ID" value="KRG89747"/>
    <property type="gene ID" value="GLYMA_20G046000"/>
</dbReference>
<comment type="cofactor">
    <cofactor evidence="1">
        <name>heme</name>
        <dbReference type="ChEBI" id="CHEBI:30413"/>
    </cofactor>
</comment>
<evidence type="ECO:0000256" key="1">
    <source>
        <dbReference type="ARBA" id="ARBA00001971"/>
    </source>
</evidence>
<dbReference type="InterPro" id="IPR036396">
    <property type="entry name" value="Cyt_P450_sf"/>
</dbReference>
<keyword evidence="5" id="KW-0560">Oxidoreductase</keyword>
<proteinExistence type="inferred from homology"/>
<keyword evidence="6" id="KW-0408">Iron</keyword>
<dbReference type="Gene3D" id="1.10.630.10">
    <property type="entry name" value="Cytochrome P450"/>
    <property type="match status" value="1"/>
</dbReference>
<evidence type="ECO:0000256" key="7">
    <source>
        <dbReference type="ARBA" id="ARBA00023033"/>
    </source>
</evidence>
<dbReference type="GO" id="GO:0005506">
    <property type="term" value="F:iron ion binding"/>
    <property type="evidence" value="ECO:0007669"/>
    <property type="project" value="InterPro"/>
</dbReference>
<dbReference type="PANTHER" id="PTHR47944">
    <property type="entry name" value="CYTOCHROME P450 98A9"/>
    <property type="match status" value="1"/>
</dbReference>
<keyword evidence="3" id="KW-0349">Heme</keyword>
<keyword evidence="11" id="KW-1185">Reference proteome</keyword>
<evidence type="ECO:0000313" key="11">
    <source>
        <dbReference type="Proteomes" id="UP000008827"/>
    </source>
</evidence>
<dbReference type="STRING" id="3847.A0A0R0EI62"/>
<reference evidence="10" key="2">
    <citation type="submission" date="2018-02" db="UniProtKB">
        <authorList>
            <consortium name="EnsemblPlants"/>
        </authorList>
    </citation>
    <scope>IDENTIFICATION</scope>
    <source>
        <strain evidence="10">Williams 82</strain>
    </source>
</reference>
<evidence type="ECO:0000256" key="6">
    <source>
        <dbReference type="ARBA" id="ARBA00023004"/>
    </source>
</evidence>
<dbReference type="Pfam" id="PF00067">
    <property type="entry name" value="p450"/>
    <property type="match status" value="1"/>
</dbReference>
<comment type="similarity">
    <text evidence="2">Belongs to the cytochrome P450 family.</text>
</comment>
<accession>A0A0R0EI62</accession>
<gene>
    <name evidence="9" type="ORF">GLYMA_20G046000</name>
</gene>
<dbReference type="GO" id="GO:0016705">
    <property type="term" value="F:oxidoreductase activity, acting on paired donors, with incorporation or reduction of molecular oxygen"/>
    <property type="evidence" value="ECO:0007669"/>
    <property type="project" value="InterPro"/>
</dbReference>
<name>A0A0R0EI62_SOYBN</name>
<dbReference type="InterPro" id="IPR001128">
    <property type="entry name" value="Cyt_P450"/>
</dbReference>
<dbReference type="Proteomes" id="UP000008827">
    <property type="component" value="Chromosome 20"/>
</dbReference>
<reference evidence="9" key="3">
    <citation type="submission" date="2018-07" db="EMBL/GenBank/DDBJ databases">
        <title>WGS assembly of Glycine max.</title>
        <authorList>
            <person name="Schmutz J."/>
            <person name="Cannon S."/>
            <person name="Schlueter J."/>
            <person name="Ma J."/>
            <person name="Mitros T."/>
            <person name="Nelson W."/>
            <person name="Hyten D."/>
            <person name="Song Q."/>
            <person name="Thelen J."/>
            <person name="Cheng J."/>
            <person name="Xu D."/>
            <person name="Hellsten U."/>
            <person name="May G."/>
            <person name="Yu Y."/>
            <person name="Sakurai T."/>
            <person name="Umezawa T."/>
            <person name="Bhattacharyya M."/>
            <person name="Sandhu D."/>
            <person name="Valliyodan B."/>
            <person name="Lindquist E."/>
            <person name="Peto M."/>
            <person name="Grant D."/>
            <person name="Shu S."/>
            <person name="Goodstein D."/>
            <person name="Barry K."/>
            <person name="Futrell-Griggs M."/>
            <person name="Abernathy B."/>
            <person name="Du J."/>
            <person name="Tian Z."/>
            <person name="Zhu L."/>
            <person name="Gill N."/>
            <person name="Joshi T."/>
            <person name="Libault M."/>
            <person name="Sethuraman A."/>
            <person name="Zhang X."/>
            <person name="Shinozaki K."/>
            <person name="Nguyen H."/>
            <person name="Wing R."/>
            <person name="Cregan P."/>
            <person name="Specht J."/>
            <person name="Grimwood J."/>
            <person name="Rokhsar D."/>
            <person name="Stacey G."/>
            <person name="Shoemaker R."/>
            <person name="Jackson S."/>
        </authorList>
    </citation>
    <scope>NUCLEOTIDE SEQUENCE</scope>
    <source>
        <tissue evidence="9">Callus</tissue>
    </source>
</reference>
<feature type="region of interest" description="Disordered" evidence="8">
    <location>
        <begin position="20"/>
        <end position="48"/>
    </location>
</feature>
<evidence type="ECO:0000256" key="3">
    <source>
        <dbReference type="ARBA" id="ARBA00022617"/>
    </source>
</evidence>
<evidence type="ECO:0000256" key="4">
    <source>
        <dbReference type="ARBA" id="ARBA00022723"/>
    </source>
</evidence>
<dbReference type="SUPFAM" id="SSF48264">
    <property type="entry name" value="Cytochrome P450"/>
    <property type="match status" value="1"/>
</dbReference>
<keyword evidence="7" id="KW-0503">Monooxygenase</keyword>
<dbReference type="GO" id="GO:0004497">
    <property type="term" value="F:monooxygenase activity"/>
    <property type="evidence" value="ECO:0007669"/>
    <property type="project" value="UniProtKB-KW"/>
</dbReference>